<gene>
    <name evidence="2" type="ORF">O181_043404</name>
</gene>
<sequence length="287" mass="33089">MEHGQQEVQPGISLGRTWSKIPDDLSQRPYGNHQRLESHQAVQMPGGKDKQDKGESSHYPSYRRTTDPDRAYSDSFRLTRSRPNHLSSGFTPFRNPQISGQESPFFKIPGIFQEQTRIQGKNQDHLQQKEERVRPNDPEAFGFGERSTQEPEVAVHNSRISSPINRNITPTQIEHNFVTPESDLNSDALWLQISQYAEPTQKQFAELEGGHELMKKIKSSVDKIVKSLQEGHAQLSKASEEINTRLNIVLEEQHHRKRDRDCLDQDKNKLFKVYHNLKPQPQCHVVE</sequence>
<feature type="compositionally biased region" description="Polar residues" evidence="1">
    <location>
        <begin position="84"/>
        <end position="94"/>
    </location>
</feature>
<evidence type="ECO:0000313" key="2">
    <source>
        <dbReference type="EMBL" id="MBW0503689.1"/>
    </source>
</evidence>
<protein>
    <submittedName>
        <fullName evidence="2">Uncharacterized protein</fullName>
    </submittedName>
</protein>
<feature type="region of interest" description="Disordered" evidence="1">
    <location>
        <begin position="124"/>
        <end position="156"/>
    </location>
</feature>
<organism evidence="2 3">
    <name type="scientific">Austropuccinia psidii MF-1</name>
    <dbReference type="NCBI Taxonomy" id="1389203"/>
    <lineage>
        <taxon>Eukaryota</taxon>
        <taxon>Fungi</taxon>
        <taxon>Dikarya</taxon>
        <taxon>Basidiomycota</taxon>
        <taxon>Pucciniomycotina</taxon>
        <taxon>Pucciniomycetes</taxon>
        <taxon>Pucciniales</taxon>
        <taxon>Sphaerophragmiaceae</taxon>
        <taxon>Austropuccinia</taxon>
    </lineage>
</organism>
<proteinExistence type="predicted"/>
<evidence type="ECO:0000313" key="3">
    <source>
        <dbReference type="Proteomes" id="UP000765509"/>
    </source>
</evidence>
<dbReference type="OrthoDB" id="2157866at2759"/>
<reference evidence="2" key="1">
    <citation type="submission" date="2021-03" db="EMBL/GenBank/DDBJ databases">
        <title>Draft genome sequence of rust myrtle Austropuccinia psidii MF-1, a brazilian biotype.</title>
        <authorList>
            <person name="Quecine M.C."/>
            <person name="Pachon D.M.R."/>
            <person name="Bonatelli M.L."/>
            <person name="Correr F.H."/>
            <person name="Franceschini L.M."/>
            <person name="Leite T.F."/>
            <person name="Margarido G.R.A."/>
            <person name="Almeida C.A."/>
            <person name="Ferrarezi J.A."/>
            <person name="Labate C.A."/>
        </authorList>
    </citation>
    <scope>NUCLEOTIDE SEQUENCE</scope>
    <source>
        <strain evidence="2">MF-1</strain>
    </source>
</reference>
<keyword evidence="3" id="KW-1185">Reference proteome</keyword>
<accession>A0A9Q3DHY6</accession>
<feature type="region of interest" description="Disordered" evidence="1">
    <location>
        <begin position="1"/>
        <end position="94"/>
    </location>
</feature>
<feature type="compositionally biased region" description="Basic and acidic residues" evidence="1">
    <location>
        <begin position="47"/>
        <end position="56"/>
    </location>
</feature>
<feature type="compositionally biased region" description="Basic and acidic residues" evidence="1">
    <location>
        <begin position="124"/>
        <end position="137"/>
    </location>
</feature>
<dbReference type="EMBL" id="AVOT02017522">
    <property type="protein sequence ID" value="MBW0503689.1"/>
    <property type="molecule type" value="Genomic_DNA"/>
</dbReference>
<dbReference type="AlphaFoldDB" id="A0A9Q3DHY6"/>
<comment type="caution">
    <text evidence="2">The sequence shown here is derived from an EMBL/GenBank/DDBJ whole genome shotgun (WGS) entry which is preliminary data.</text>
</comment>
<dbReference type="Proteomes" id="UP000765509">
    <property type="component" value="Unassembled WGS sequence"/>
</dbReference>
<evidence type="ECO:0000256" key="1">
    <source>
        <dbReference type="SAM" id="MobiDB-lite"/>
    </source>
</evidence>
<name>A0A9Q3DHY6_9BASI</name>